<evidence type="ECO:0000256" key="2">
    <source>
        <dbReference type="SAM" id="Phobius"/>
    </source>
</evidence>
<feature type="compositionally biased region" description="Basic residues" evidence="1">
    <location>
        <begin position="11"/>
        <end position="25"/>
    </location>
</feature>
<dbReference type="AlphaFoldDB" id="A0A914XWX0"/>
<accession>A0A914XWX0</accession>
<proteinExistence type="predicted"/>
<feature type="compositionally biased region" description="Low complexity" evidence="1">
    <location>
        <begin position="239"/>
        <end position="259"/>
    </location>
</feature>
<organism evidence="3 4">
    <name type="scientific">Panagrolaimus superbus</name>
    <dbReference type="NCBI Taxonomy" id="310955"/>
    <lineage>
        <taxon>Eukaryota</taxon>
        <taxon>Metazoa</taxon>
        <taxon>Ecdysozoa</taxon>
        <taxon>Nematoda</taxon>
        <taxon>Chromadorea</taxon>
        <taxon>Rhabditida</taxon>
        <taxon>Tylenchina</taxon>
        <taxon>Panagrolaimomorpha</taxon>
        <taxon>Panagrolaimoidea</taxon>
        <taxon>Panagrolaimidae</taxon>
        <taxon>Panagrolaimus</taxon>
    </lineage>
</organism>
<keyword evidence="2" id="KW-0812">Transmembrane</keyword>
<evidence type="ECO:0000313" key="4">
    <source>
        <dbReference type="WBParaSite" id="PSU_v2.g12447.t1"/>
    </source>
</evidence>
<feature type="region of interest" description="Disordered" evidence="1">
    <location>
        <begin position="277"/>
        <end position="296"/>
    </location>
</feature>
<evidence type="ECO:0000256" key="1">
    <source>
        <dbReference type="SAM" id="MobiDB-lite"/>
    </source>
</evidence>
<evidence type="ECO:0000313" key="3">
    <source>
        <dbReference type="Proteomes" id="UP000887577"/>
    </source>
</evidence>
<name>A0A914XWX0_9BILA</name>
<keyword evidence="2" id="KW-0472">Membrane</keyword>
<feature type="region of interest" description="Disordered" evidence="1">
    <location>
        <begin position="235"/>
        <end position="267"/>
    </location>
</feature>
<dbReference type="WBParaSite" id="PSU_v2.g12447.t1">
    <property type="protein sequence ID" value="PSU_v2.g12447.t1"/>
    <property type="gene ID" value="PSU_v2.g12447"/>
</dbReference>
<dbReference type="Proteomes" id="UP000887577">
    <property type="component" value="Unplaced"/>
</dbReference>
<reference evidence="4" key="1">
    <citation type="submission" date="2022-11" db="UniProtKB">
        <authorList>
            <consortium name="WormBaseParasite"/>
        </authorList>
    </citation>
    <scope>IDENTIFICATION</scope>
</reference>
<sequence>MHTESSTKGSSKSKKKKAQRKRKSSRTSQTSKASKKSKPVKAHLVKVEKLEGKQHPKKHLKQHPEASQQEVAETEDAAESCFSYAYLVQIAIQILNIIGILAYYFMNNASILDAFVHLYCAQMEFNIVVIFGKCVLYCRWFSVFNCILLSLGELGYALYVTVIDLQDECQEVGCTSLQGDILHRIIFVSTLLIFGIIHGIMAASILAALCVTPTKTKSIKVESIQKVESVQSLRKRRQSVSTSRSLSLSRSVSSKRSSSANPRHITKKVPIDYESTSSWSRLPSSKFSSTSPSNSSQKLSLISSCPYSASSVANSQAINQQPLQQQQQQSNPYSSYPRSDTVAVTFPSATSVNAPECQSVTVRMPFYGYPPVYYPQQPQVTYYPSHESSGAATQNQHVLVSFPSSVIAPPRMQ</sequence>
<feature type="region of interest" description="Disordered" evidence="1">
    <location>
        <begin position="1"/>
        <end position="69"/>
    </location>
</feature>
<feature type="region of interest" description="Disordered" evidence="1">
    <location>
        <begin position="319"/>
        <end position="339"/>
    </location>
</feature>
<feature type="compositionally biased region" description="Low complexity" evidence="1">
    <location>
        <begin position="280"/>
        <end position="296"/>
    </location>
</feature>
<feature type="compositionally biased region" description="Basic residues" evidence="1">
    <location>
        <begin position="33"/>
        <end position="44"/>
    </location>
</feature>
<keyword evidence="2" id="KW-1133">Transmembrane helix</keyword>
<feature type="transmembrane region" description="Helical" evidence="2">
    <location>
        <begin position="185"/>
        <end position="211"/>
    </location>
</feature>
<feature type="transmembrane region" description="Helical" evidence="2">
    <location>
        <begin position="84"/>
        <end position="106"/>
    </location>
</feature>
<feature type="compositionally biased region" description="Basic and acidic residues" evidence="1">
    <location>
        <begin position="45"/>
        <end position="54"/>
    </location>
</feature>
<feature type="compositionally biased region" description="Low complexity" evidence="1">
    <location>
        <begin position="1"/>
        <end position="10"/>
    </location>
</feature>
<protein>
    <submittedName>
        <fullName evidence="4">Uncharacterized protein</fullName>
    </submittedName>
</protein>
<keyword evidence="3" id="KW-1185">Reference proteome</keyword>